<organism evidence="14 15">
    <name type="scientific">Cichlidogyrus casuarinus</name>
    <dbReference type="NCBI Taxonomy" id="1844966"/>
    <lineage>
        <taxon>Eukaryota</taxon>
        <taxon>Metazoa</taxon>
        <taxon>Spiralia</taxon>
        <taxon>Lophotrochozoa</taxon>
        <taxon>Platyhelminthes</taxon>
        <taxon>Monogenea</taxon>
        <taxon>Monopisthocotylea</taxon>
        <taxon>Dactylogyridea</taxon>
        <taxon>Ancyrocephalidae</taxon>
        <taxon>Cichlidogyrus</taxon>
    </lineage>
</organism>
<dbReference type="PROSITE" id="PS00099">
    <property type="entry name" value="THIOLASE_3"/>
    <property type="match status" value="1"/>
</dbReference>
<comment type="similarity">
    <text evidence="3">Belongs to the thiolase-like superfamily. Thiolase family.</text>
</comment>
<dbReference type="Pfam" id="PF02803">
    <property type="entry name" value="Thiolase_C"/>
    <property type="match status" value="1"/>
</dbReference>
<keyword evidence="5" id="KW-0808">Transferase</keyword>
<dbReference type="AlphaFoldDB" id="A0ABD2Q536"/>
<evidence type="ECO:0000256" key="3">
    <source>
        <dbReference type="ARBA" id="ARBA00010982"/>
    </source>
</evidence>
<feature type="region of interest" description="Disordered" evidence="11">
    <location>
        <begin position="470"/>
        <end position="665"/>
    </location>
</feature>
<keyword evidence="8" id="KW-0496">Mitochondrion</keyword>
<dbReference type="GO" id="GO:0005739">
    <property type="term" value="C:mitochondrion"/>
    <property type="evidence" value="ECO:0007669"/>
    <property type="project" value="UniProtKB-SubCell"/>
</dbReference>
<keyword evidence="15" id="KW-1185">Reference proteome</keyword>
<dbReference type="SUPFAM" id="SSF52374">
    <property type="entry name" value="Nucleotidylyl transferase"/>
    <property type="match status" value="1"/>
</dbReference>
<dbReference type="NCBIfam" id="TIGR01930">
    <property type="entry name" value="AcCoA-C-Actrans"/>
    <property type="match status" value="1"/>
</dbReference>
<evidence type="ECO:0000256" key="11">
    <source>
        <dbReference type="SAM" id="MobiDB-lite"/>
    </source>
</evidence>
<dbReference type="EC" id="2.3.1.16" evidence="10"/>
<dbReference type="EMBL" id="JBJKFK010000925">
    <property type="protein sequence ID" value="KAL3314708.1"/>
    <property type="molecule type" value="Genomic_DNA"/>
</dbReference>
<dbReference type="SUPFAM" id="SSF53901">
    <property type="entry name" value="Thiolase-like"/>
    <property type="match status" value="2"/>
</dbReference>
<protein>
    <recommendedName>
        <fullName evidence="10">acetyl-CoA C-acyltransferase</fullName>
        <ecNumber evidence="10">2.3.1.16</ecNumber>
    </recommendedName>
</protein>
<feature type="domain" description="Thiolase N-terminal" evidence="12">
    <location>
        <begin position="43"/>
        <end position="314"/>
    </location>
</feature>
<feature type="compositionally biased region" description="Low complexity" evidence="11">
    <location>
        <begin position="551"/>
        <end position="623"/>
    </location>
</feature>
<feature type="compositionally biased region" description="Acidic residues" evidence="11">
    <location>
        <begin position="989"/>
        <end position="1001"/>
    </location>
</feature>
<dbReference type="Pfam" id="PF00108">
    <property type="entry name" value="Thiolase_N"/>
    <property type="match status" value="1"/>
</dbReference>
<dbReference type="InterPro" id="IPR002155">
    <property type="entry name" value="Thiolase"/>
</dbReference>
<name>A0ABD2Q536_9PLAT</name>
<evidence type="ECO:0000259" key="12">
    <source>
        <dbReference type="Pfam" id="PF00108"/>
    </source>
</evidence>
<feature type="compositionally biased region" description="Basic residues" evidence="11">
    <location>
        <begin position="537"/>
        <end position="550"/>
    </location>
</feature>
<feature type="compositionally biased region" description="Pro residues" evidence="11">
    <location>
        <begin position="714"/>
        <end position="725"/>
    </location>
</feature>
<dbReference type="InterPro" id="IPR020613">
    <property type="entry name" value="Thiolase_CS"/>
</dbReference>
<evidence type="ECO:0000256" key="10">
    <source>
        <dbReference type="ARBA" id="ARBA00024073"/>
    </source>
</evidence>
<evidence type="ECO:0000256" key="9">
    <source>
        <dbReference type="ARBA" id="ARBA00023315"/>
    </source>
</evidence>
<keyword evidence="6" id="KW-0276">Fatty acid metabolism</keyword>
<keyword evidence="7" id="KW-0443">Lipid metabolism</keyword>
<comment type="subcellular location">
    <subcellularLocation>
        <location evidence="1">Mitochondrion</location>
    </subcellularLocation>
</comment>
<feature type="region of interest" description="Disordered" evidence="11">
    <location>
        <begin position="708"/>
        <end position="730"/>
    </location>
</feature>
<dbReference type="Gene3D" id="3.40.50.620">
    <property type="entry name" value="HUPs"/>
    <property type="match status" value="1"/>
</dbReference>
<reference evidence="14 15" key="1">
    <citation type="submission" date="2024-11" db="EMBL/GenBank/DDBJ databases">
        <title>Adaptive evolution of stress response genes in parasites aligns with host niche diversity.</title>
        <authorList>
            <person name="Hahn C."/>
            <person name="Resl P."/>
        </authorList>
    </citation>
    <scope>NUCLEOTIDE SEQUENCE [LARGE SCALE GENOMIC DNA]</scope>
    <source>
        <strain evidence="14">EGGRZ-B1_66</strain>
        <tissue evidence="14">Body</tissue>
    </source>
</reference>
<dbReference type="InterPro" id="IPR020617">
    <property type="entry name" value="Thiolase_C"/>
</dbReference>
<sequence length="1029" mass="111011">MLSKSNALRNLTGCHLSKLQTQIAIPANTLATKASLRKPAKDVVLIDGVRTPFLMSDSEYKKLMPHDLARYALRGLIKRHDLNSNDVQHITMGTVIQEVKTSNVAREAALGAGFSDKIPAHTVTMACISSNQAITTTMGLICSGAIDAGVAGGIEFMSDVPIRHSRYMRATMLQMNKAKTTSKRLELATRLFSAAAWMPELPAVAEFSSNETMGHSADRLASAFGITRRDQDEFALRSHTKAAEATEKNLLHDLIPVKVAGVEKLVTKDNGIRPSSMDVMAKLRPAFVKPHGTITAANSSFLTDGASASLISSAENAKAKGWKPLSYLRDFVYVAQDPKDQLLLGPAYSIAKLLARNGLTIKDVDVWEIHEAFAGQVLANLRALESDFFCQKYLGLPSNLGSIPMEKINTRGGSLSLGHPFGATGVRLVTTASHRLKEEGGRIAVVAACAAGGLGHATIQDTTSEDLVRFSSETPPSVSTNSKETSATESLNSVVTVINTKPMAKKTPSIETLQPSNKLPPDSTLSPKTPKSGSSKSKSKSRHSKSRRSCSRGSSKSGSRTSSYSYSSGTMSRSTSYSSYTSTSSTYSGSGSYSSRSRSSSSTGSSYTSYSSYSSSYTSSSSREPSVSKPVQVPLEKRPDTGEAHAFGSSSSQAGPSRGPESGQCEQQAFDPLATIVEDSSNLEDNDKMEVGTPPTDSNVPIAAAADAGNQEQPPNPPQPPPPPQTDDAETYCEESEFYSCCACCQCCSAHQPPEPVVLLSCGSFNPITTMHLRMLELARDAVERTWGLETADTLKLAEIRVNEAIQRNPEGIEPSRSRHSSSSSLHKFAKRTKAQDDGESSAISDCEGVPLAEPGGTCHKASKTRLGPRLIMPRRQIVVAGVLSPVSDAYAKSGLAPVDSRLRLARLACASTSDWLAIDSWEASQPTWTRTRLVAEHLQRRLDTLHRTPVAIKQEHFRKSISPTREKEEVPLPEPEIVPETFVPLQTDIEEEPKTEETEPSTEPRKTIISLHFTPQKYKFEIGINQGN</sequence>
<dbReference type="PROSITE" id="PS00098">
    <property type="entry name" value="THIOLASE_1"/>
    <property type="match status" value="1"/>
</dbReference>
<gene>
    <name evidence="14" type="ORF">Ciccas_006668</name>
</gene>
<dbReference type="InterPro" id="IPR020610">
    <property type="entry name" value="Thiolase_AS"/>
</dbReference>
<dbReference type="InterPro" id="IPR014729">
    <property type="entry name" value="Rossmann-like_a/b/a_fold"/>
</dbReference>
<feature type="domain" description="Thiolase C-terminal" evidence="13">
    <location>
        <begin position="323"/>
        <end position="459"/>
    </location>
</feature>
<evidence type="ECO:0000256" key="6">
    <source>
        <dbReference type="ARBA" id="ARBA00022832"/>
    </source>
</evidence>
<evidence type="ECO:0000259" key="13">
    <source>
        <dbReference type="Pfam" id="PF02803"/>
    </source>
</evidence>
<evidence type="ECO:0000256" key="7">
    <source>
        <dbReference type="ARBA" id="ARBA00023098"/>
    </source>
</evidence>
<comment type="pathway">
    <text evidence="2">Lipid metabolism; fatty acid beta-oxidation.</text>
</comment>
<evidence type="ECO:0000256" key="2">
    <source>
        <dbReference type="ARBA" id="ARBA00005005"/>
    </source>
</evidence>
<dbReference type="FunFam" id="3.40.47.10:FF:000011">
    <property type="entry name" value="3-ketoacyl-CoA thiolase"/>
    <property type="match status" value="1"/>
</dbReference>
<dbReference type="PROSITE" id="PS00737">
    <property type="entry name" value="THIOLASE_2"/>
    <property type="match status" value="1"/>
</dbReference>
<evidence type="ECO:0000256" key="8">
    <source>
        <dbReference type="ARBA" id="ARBA00023128"/>
    </source>
</evidence>
<dbReference type="PANTHER" id="PTHR18919:SF153">
    <property type="entry name" value="TRIFUNCTIONAL ENZYME SUBUNIT BETA, MITOCHONDRIAL"/>
    <property type="match status" value="1"/>
</dbReference>
<feature type="compositionally biased region" description="Polar residues" evidence="11">
    <location>
        <begin position="509"/>
        <end position="529"/>
    </location>
</feature>
<evidence type="ECO:0000313" key="15">
    <source>
        <dbReference type="Proteomes" id="UP001626550"/>
    </source>
</evidence>
<dbReference type="Gene3D" id="3.40.47.10">
    <property type="match status" value="1"/>
</dbReference>
<dbReference type="InterPro" id="IPR020615">
    <property type="entry name" value="Thiolase_acyl_enz_int_AS"/>
</dbReference>
<dbReference type="InterPro" id="IPR016039">
    <property type="entry name" value="Thiolase-like"/>
</dbReference>
<keyword evidence="9" id="KW-0012">Acyltransferase</keyword>
<dbReference type="InterPro" id="IPR020616">
    <property type="entry name" value="Thiolase_N"/>
</dbReference>
<dbReference type="CDD" id="cd00751">
    <property type="entry name" value="thiolase"/>
    <property type="match status" value="1"/>
</dbReference>
<dbReference type="Proteomes" id="UP001626550">
    <property type="component" value="Unassembled WGS sequence"/>
</dbReference>
<evidence type="ECO:0000256" key="5">
    <source>
        <dbReference type="ARBA" id="ARBA00022679"/>
    </source>
</evidence>
<dbReference type="GO" id="GO:0006631">
    <property type="term" value="P:fatty acid metabolic process"/>
    <property type="evidence" value="ECO:0007669"/>
    <property type="project" value="UniProtKB-KW"/>
</dbReference>
<proteinExistence type="inferred from homology"/>
<dbReference type="PANTHER" id="PTHR18919">
    <property type="entry name" value="ACETYL-COA C-ACYLTRANSFERASE"/>
    <property type="match status" value="1"/>
</dbReference>
<dbReference type="GO" id="GO:0003988">
    <property type="term" value="F:acetyl-CoA C-acyltransferase activity"/>
    <property type="evidence" value="ECO:0007669"/>
    <property type="project" value="UniProtKB-EC"/>
</dbReference>
<feature type="region of interest" description="Disordered" evidence="11">
    <location>
        <begin position="986"/>
        <end position="1008"/>
    </location>
</feature>
<feature type="region of interest" description="Disordered" evidence="11">
    <location>
        <begin position="809"/>
        <end position="846"/>
    </location>
</feature>
<keyword evidence="4" id="KW-0963">Cytoplasm</keyword>
<evidence type="ECO:0000256" key="1">
    <source>
        <dbReference type="ARBA" id="ARBA00004173"/>
    </source>
</evidence>
<accession>A0ABD2Q536</accession>
<feature type="compositionally biased region" description="Polar residues" evidence="11">
    <location>
        <begin position="471"/>
        <end position="499"/>
    </location>
</feature>
<comment type="caution">
    <text evidence="14">The sequence shown here is derived from an EMBL/GenBank/DDBJ whole genome shotgun (WGS) entry which is preliminary data.</text>
</comment>
<evidence type="ECO:0000313" key="14">
    <source>
        <dbReference type="EMBL" id="KAL3314708.1"/>
    </source>
</evidence>
<evidence type="ECO:0000256" key="4">
    <source>
        <dbReference type="ARBA" id="ARBA00022490"/>
    </source>
</evidence>